<dbReference type="SUPFAM" id="SSF158430">
    <property type="entry name" value="Bacillus cereus metalloprotein-like"/>
    <property type="match status" value="1"/>
</dbReference>
<protein>
    <submittedName>
        <fullName evidence="1">Uncharacterized protein</fullName>
    </submittedName>
</protein>
<evidence type="ECO:0000313" key="1">
    <source>
        <dbReference type="EMBL" id="SHJ70246.1"/>
    </source>
</evidence>
<dbReference type="Proteomes" id="UP000184465">
    <property type="component" value="Unassembled WGS sequence"/>
</dbReference>
<dbReference type="Gene3D" id="1.20.1260.120">
    <property type="entry name" value="Protein of unknown function DUF2935"/>
    <property type="match status" value="1"/>
</dbReference>
<proteinExistence type="predicted"/>
<dbReference type="InterPro" id="IPR021328">
    <property type="entry name" value="CotB-like"/>
</dbReference>
<dbReference type="RefSeq" id="WP_073147174.1">
    <property type="nucleotide sequence ID" value="NZ_FRAG01000006.1"/>
</dbReference>
<accession>A0A1M6LGE4</accession>
<sequence>MYCYTIINNLKCVLSELETWSKDSMEHHTFILKFADCRNIRLGYNLTNEIRESRRYFKEFNEEINDVIAEYESISSYNHYAKLLREIKRLLQRFIKYDKKFLSILKDLQTIGRRDNIWQTLIDHIFDEQKYSFRLMKNLKRQLN</sequence>
<organism evidence="1 2">
    <name type="scientific">Paramaledivibacter caminithermalis (strain DSM 15212 / CIP 107654 / DViRD3)</name>
    <name type="common">Clostridium caminithermale</name>
    <dbReference type="NCBI Taxonomy" id="1121301"/>
    <lineage>
        <taxon>Bacteria</taxon>
        <taxon>Bacillati</taxon>
        <taxon>Bacillota</taxon>
        <taxon>Clostridia</taxon>
        <taxon>Peptostreptococcales</taxon>
        <taxon>Caminicellaceae</taxon>
        <taxon>Paramaledivibacter</taxon>
    </lineage>
</organism>
<reference evidence="1 2" key="1">
    <citation type="submission" date="2016-11" db="EMBL/GenBank/DDBJ databases">
        <authorList>
            <person name="Jaros S."/>
            <person name="Januszkiewicz K."/>
            <person name="Wedrychowicz H."/>
        </authorList>
    </citation>
    <scope>NUCLEOTIDE SEQUENCE [LARGE SCALE GENOMIC DNA]</scope>
    <source>
        <strain evidence="1 2">DSM 15212</strain>
    </source>
</reference>
<dbReference type="Pfam" id="PF11155">
    <property type="entry name" value="DUF2935"/>
    <property type="match status" value="1"/>
</dbReference>
<dbReference type="EMBL" id="FRAG01000006">
    <property type="protein sequence ID" value="SHJ70246.1"/>
    <property type="molecule type" value="Genomic_DNA"/>
</dbReference>
<evidence type="ECO:0000313" key="2">
    <source>
        <dbReference type="Proteomes" id="UP000184465"/>
    </source>
</evidence>
<keyword evidence="2" id="KW-1185">Reference proteome</keyword>
<gene>
    <name evidence="1" type="ORF">SAMN02745912_00782</name>
</gene>
<dbReference type="STRING" id="1121301.SAMN02745912_00782"/>
<name>A0A1M6LGE4_PARC5</name>
<dbReference type="OrthoDB" id="1807405at2"/>
<dbReference type="AlphaFoldDB" id="A0A1M6LGE4"/>